<feature type="domain" description="SAF" evidence="1">
    <location>
        <begin position="50"/>
        <end position="118"/>
    </location>
</feature>
<keyword evidence="2" id="KW-0614">Plasmid</keyword>
<sequence length="268" mass="27784">MDMKRILVAGGAVVAGGAAFLLVLANSQPPEPVVLVQHAPEPAEPGFDVTDILVATRAFEVGDRLTPADVKWQHWPADSIPSTAITRAASPDAIEKIAGSVVRLQVAQGEPVARQRVVGKGEAGFLATMLPSGMRAMAVPLDMRGGRSAGGFILPQDRVDVLVTKIEPSTARAGGPPSASARALLEDIRVLAIGQQLSDANAQGQRTVVGETATLEVTPGQAEALAAAIKASSGEITLALRPFGEKPTSDASDQNKGSFMTVRFGVVR</sequence>
<evidence type="ECO:0000259" key="1">
    <source>
        <dbReference type="SMART" id="SM00858"/>
    </source>
</evidence>
<reference evidence="2 3" key="1">
    <citation type="submission" date="2020-10" db="EMBL/GenBank/DDBJ databases">
        <title>Degradation of 1,4-Dioxane by Xanthobacter sp. YN2, via a Novel Group-2 Soluble Di-Iron Monooxygenase.</title>
        <authorList>
            <person name="Ma F."/>
            <person name="Wang Y."/>
            <person name="Yang J."/>
            <person name="Guo H."/>
            <person name="Su D."/>
            <person name="Yu L."/>
        </authorList>
    </citation>
    <scope>NUCLEOTIDE SEQUENCE [LARGE SCALE GENOMIC DNA]</scope>
    <source>
        <strain evidence="2 3">YN2</strain>
        <plasmid evidence="2 3">unnamed3</plasmid>
    </source>
</reference>
<dbReference type="InterPro" id="IPR013974">
    <property type="entry name" value="SAF"/>
</dbReference>
<dbReference type="Pfam" id="PF08666">
    <property type="entry name" value="SAF"/>
    <property type="match status" value="1"/>
</dbReference>
<dbReference type="EMBL" id="CP063365">
    <property type="protein sequence ID" value="QRG10274.1"/>
    <property type="molecule type" value="Genomic_DNA"/>
</dbReference>
<dbReference type="Pfam" id="PF16976">
    <property type="entry name" value="RcpC"/>
    <property type="match status" value="1"/>
</dbReference>
<dbReference type="Proteomes" id="UP000596427">
    <property type="component" value="Plasmid unnamed3"/>
</dbReference>
<name>A0A974PV02_9HYPH</name>
<accession>A0A974PV02</accession>
<geneLocation type="plasmid" evidence="2 3">
    <name>unnamed3</name>
</geneLocation>
<evidence type="ECO:0000313" key="2">
    <source>
        <dbReference type="EMBL" id="QRG10274.1"/>
    </source>
</evidence>
<dbReference type="CDD" id="cd11614">
    <property type="entry name" value="SAF_CpaB_FlgA_like"/>
    <property type="match status" value="1"/>
</dbReference>
<organism evidence="2 3">
    <name type="scientific">Xanthobacter dioxanivorans</name>
    <dbReference type="NCBI Taxonomy" id="2528964"/>
    <lineage>
        <taxon>Bacteria</taxon>
        <taxon>Pseudomonadati</taxon>
        <taxon>Pseudomonadota</taxon>
        <taxon>Alphaproteobacteria</taxon>
        <taxon>Hyphomicrobiales</taxon>
        <taxon>Xanthobacteraceae</taxon>
        <taxon>Xanthobacter</taxon>
    </lineage>
</organism>
<dbReference type="KEGG" id="xdi:EZH22_31030"/>
<dbReference type="NCBIfam" id="TIGR03177">
    <property type="entry name" value="pilus_cpaB"/>
    <property type="match status" value="1"/>
</dbReference>
<dbReference type="SMART" id="SM00858">
    <property type="entry name" value="SAF"/>
    <property type="match status" value="1"/>
</dbReference>
<dbReference type="InterPro" id="IPR031571">
    <property type="entry name" value="RcpC_dom"/>
</dbReference>
<dbReference type="InterPro" id="IPR017592">
    <property type="entry name" value="Pilus_assmbl_Flp-typ_CpaB"/>
</dbReference>
<keyword evidence="3" id="KW-1185">Reference proteome</keyword>
<dbReference type="AlphaFoldDB" id="A0A974PV02"/>
<gene>
    <name evidence="2" type="primary">cpaB</name>
    <name evidence="2" type="ORF">EZH22_31030</name>
</gene>
<protein>
    <submittedName>
        <fullName evidence="2">Flp pilus assembly protein CpaB</fullName>
    </submittedName>
</protein>
<proteinExistence type="predicted"/>
<dbReference type="RefSeq" id="WP_203197144.1">
    <property type="nucleotide sequence ID" value="NZ_CP063365.1"/>
</dbReference>
<evidence type="ECO:0000313" key="3">
    <source>
        <dbReference type="Proteomes" id="UP000596427"/>
    </source>
</evidence>